<name>A0AAX2S145_HISSO</name>
<dbReference type="RefSeq" id="WP_132995269.1">
    <property type="nucleotide sequence ID" value="NZ_SNRV01000018.1"/>
</dbReference>
<keyword evidence="1" id="KW-0732">Signal</keyword>
<dbReference type="EMBL" id="SNRV01000018">
    <property type="protein sequence ID" value="TEW29215.1"/>
    <property type="molecule type" value="Genomic_DNA"/>
</dbReference>
<reference evidence="2 3" key="1">
    <citation type="submission" date="2019-03" db="EMBL/GenBank/DDBJ databases">
        <title>Horizontal Gene Transfer Machinery in Histophilus somni.</title>
        <authorList>
            <person name="Mostafa Nazari M."/>
            <person name="Liljebjelke K."/>
        </authorList>
    </citation>
    <scope>NUCLEOTIDE SEQUENCE [LARGE SCALE GENOMIC DNA]</scope>
    <source>
        <strain evidence="2 3">UOC-EPH-KLM-04</strain>
    </source>
</reference>
<gene>
    <name evidence="2" type="ORF">E2R48_07350</name>
</gene>
<evidence type="ECO:0000313" key="2">
    <source>
        <dbReference type="EMBL" id="TEW29215.1"/>
    </source>
</evidence>
<proteinExistence type="predicted"/>
<feature type="signal peptide" evidence="1">
    <location>
        <begin position="1"/>
        <end position="19"/>
    </location>
</feature>
<evidence type="ECO:0000313" key="3">
    <source>
        <dbReference type="Proteomes" id="UP000297565"/>
    </source>
</evidence>
<comment type="caution">
    <text evidence="2">The sequence shown here is derived from an EMBL/GenBank/DDBJ whole genome shotgun (WGS) entry which is preliminary data.</text>
</comment>
<accession>A0AAX2S145</accession>
<evidence type="ECO:0008006" key="4">
    <source>
        <dbReference type="Google" id="ProtNLM"/>
    </source>
</evidence>
<sequence length="244" mass="27480">MKYKLSLALLFTLPTFAHAGGGGGNFNFYGKAGIDLTSRFETMKIILPNINKEANVPASSRQNTFSPSIFLETTYNILPQTEIGLGLGYIKRKGFDHSATWKISNQGNIGFGDNNAVENYRINRYSSLPIYFTLKQNYALNANSKFYLKGDIGYSINKIDNTKYNYYTDVSGKLELDSFSSGFQNFKAQNGLYLGLGIGFEYKSFLADIGYYHTHAKVNYKSDGSYSWHPYNNDAIRLTLGFKF</sequence>
<dbReference type="Proteomes" id="UP000297565">
    <property type="component" value="Unassembled WGS sequence"/>
</dbReference>
<protein>
    <recommendedName>
        <fullName evidence="4">Outer membrane protein beta-barrel domain-containing protein</fullName>
    </recommendedName>
</protein>
<dbReference type="AlphaFoldDB" id="A0AAX2S145"/>
<feature type="chain" id="PRO_5043421497" description="Outer membrane protein beta-barrel domain-containing protein" evidence="1">
    <location>
        <begin position="20"/>
        <end position="244"/>
    </location>
</feature>
<evidence type="ECO:0000256" key="1">
    <source>
        <dbReference type="SAM" id="SignalP"/>
    </source>
</evidence>
<organism evidence="2 3">
    <name type="scientific">Histophilus somni</name>
    <name type="common">Haemophilus somnus</name>
    <dbReference type="NCBI Taxonomy" id="731"/>
    <lineage>
        <taxon>Bacteria</taxon>
        <taxon>Pseudomonadati</taxon>
        <taxon>Pseudomonadota</taxon>
        <taxon>Gammaproteobacteria</taxon>
        <taxon>Pasteurellales</taxon>
        <taxon>Pasteurellaceae</taxon>
        <taxon>Histophilus</taxon>
    </lineage>
</organism>